<dbReference type="InterPro" id="IPR043502">
    <property type="entry name" value="DNA/RNA_pol_sf"/>
</dbReference>
<protein>
    <recommendedName>
        <fullName evidence="2">ribonuclease H</fullName>
        <ecNumber evidence="2">3.1.26.4</ecNumber>
    </recommendedName>
</protein>
<keyword evidence="7" id="KW-1185">Reference proteome</keyword>
<dbReference type="CDD" id="cd01647">
    <property type="entry name" value="RT_LTR"/>
    <property type="match status" value="1"/>
</dbReference>
<dbReference type="Pfam" id="PF17919">
    <property type="entry name" value="RT_RNaseH_2"/>
    <property type="match status" value="1"/>
</dbReference>
<organism evidence="6 7">
    <name type="scientific">Alosa alosa</name>
    <name type="common">allis shad</name>
    <dbReference type="NCBI Taxonomy" id="278164"/>
    <lineage>
        <taxon>Eukaryota</taxon>
        <taxon>Metazoa</taxon>
        <taxon>Chordata</taxon>
        <taxon>Craniata</taxon>
        <taxon>Vertebrata</taxon>
        <taxon>Euteleostomi</taxon>
        <taxon>Actinopterygii</taxon>
        <taxon>Neopterygii</taxon>
        <taxon>Teleostei</taxon>
        <taxon>Clupei</taxon>
        <taxon>Clupeiformes</taxon>
        <taxon>Clupeoidei</taxon>
        <taxon>Clupeidae</taxon>
        <taxon>Alosa</taxon>
    </lineage>
</organism>
<comment type="similarity">
    <text evidence="1">Belongs to the beta type-B retroviral polymerase family. HERV class-II K(HML-2) pol subfamily.</text>
</comment>
<dbReference type="InterPro" id="IPR050951">
    <property type="entry name" value="Retrovirus_Pol_polyprotein"/>
</dbReference>
<dbReference type="SUPFAM" id="SSF56672">
    <property type="entry name" value="DNA/RNA polymerases"/>
    <property type="match status" value="1"/>
</dbReference>
<feature type="domain" description="Reverse transcriptase/retrotransposon-derived protein RNase H-like" evidence="5">
    <location>
        <begin position="439"/>
        <end position="502"/>
    </location>
</feature>
<evidence type="ECO:0000256" key="2">
    <source>
        <dbReference type="ARBA" id="ARBA00012180"/>
    </source>
</evidence>
<proteinExistence type="inferred from homology"/>
<name>A0AAV6FWV4_9TELE</name>
<dbReference type="Gene3D" id="3.10.20.370">
    <property type="match status" value="1"/>
</dbReference>
<dbReference type="FunFam" id="3.30.70.270:FF:000020">
    <property type="entry name" value="Transposon Tf2-6 polyprotein-like Protein"/>
    <property type="match status" value="1"/>
</dbReference>
<evidence type="ECO:0000313" key="6">
    <source>
        <dbReference type="EMBL" id="KAG5265670.1"/>
    </source>
</evidence>
<accession>A0AAV6FWV4</accession>
<reference evidence="6" key="1">
    <citation type="submission" date="2020-10" db="EMBL/GenBank/DDBJ databases">
        <title>Chromosome-scale genome assembly of the Allis shad, Alosa alosa.</title>
        <authorList>
            <person name="Margot Z."/>
            <person name="Christophe K."/>
            <person name="Cabau C."/>
            <person name="Louis A."/>
            <person name="Berthelot C."/>
            <person name="Parey E."/>
            <person name="Roest Crollius H."/>
            <person name="Montfort J."/>
            <person name="Robinson-Rechavi M."/>
            <person name="Bucao C."/>
            <person name="Bouchez O."/>
            <person name="Gislard M."/>
            <person name="Lluch J."/>
            <person name="Milhes M."/>
            <person name="Lampietro C."/>
            <person name="Lopez Roques C."/>
            <person name="Donnadieu C."/>
            <person name="Braasch I."/>
            <person name="Desvignes T."/>
            <person name="Postlethwait J."/>
            <person name="Bobe J."/>
            <person name="Guiguen Y."/>
        </authorList>
    </citation>
    <scope>NUCLEOTIDE SEQUENCE</scope>
    <source>
        <strain evidence="6">M-15738</strain>
        <tissue evidence="6">Blood</tissue>
    </source>
</reference>
<dbReference type="InterPro" id="IPR043128">
    <property type="entry name" value="Rev_trsase/Diguanyl_cyclase"/>
</dbReference>
<dbReference type="PANTHER" id="PTHR37984:SF5">
    <property type="entry name" value="PROTEIN NYNRIN-LIKE"/>
    <property type="match status" value="1"/>
</dbReference>
<evidence type="ECO:0000259" key="5">
    <source>
        <dbReference type="Pfam" id="PF17919"/>
    </source>
</evidence>
<evidence type="ECO:0000256" key="3">
    <source>
        <dbReference type="ARBA" id="ARBA00023268"/>
    </source>
</evidence>
<comment type="caution">
    <text evidence="6">The sequence shown here is derived from an EMBL/GenBank/DDBJ whole genome shotgun (WGS) entry which is preliminary data.</text>
</comment>
<evidence type="ECO:0000259" key="4">
    <source>
        <dbReference type="Pfam" id="PF00078"/>
    </source>
</evidence>
<sequence length="515" mass="57574">MNVSGGHHFTLFKSTLPRAAVVAWDWAFAACRRIEADEHRGPSFGVARLRTTNPIQLAPQTETAVWAHVPGAVKTSQEDVLLEDCYQGGQEWCVGRAVARLQDGKVLLRVCNPHPYPVVLPPRRPLARVLRLERDDVQAPNQLVLRRETEAVVEVDVRPVSGSLPTCLDTLLQGADGLTPPQSGQLRGVLEHWQKVFSQSEEDHGRTEAVYHTIPTGDAAPIRQRYRPVPPNLYNELRTLLRDMLEGGVIRESASPWASPVVLVKKKDQSWRFCVDYRKLNAVTHKDAYPLPRVEESLTSLKKAEWYSTLDLASGYWQVEVLPADKEKTAFATPLGHLEQVFAKLHEHGLKLQPAKCRLFQRSVQYLGHVVTPGGVATDPEKTEAVRKWPTPTNIREVRSFLGFVGYYRRFILSFARRAGPLHALLKGTGGGKTRSIDWSPDCEKAFQDLKESLLRAPVLAYADFSLPFRLYNDASLHGLGAVLAQVQEGRERVIAYASRGLLTWSAWGTAADQI</sequence>
<gene>
    <name evidence="6" type="ORF">AALO_G00245010</name>
</gene>
<dbReference type="PANTHER" id="PTHR37984">
    <property type="entry name" value="PROTEIN CBG26694"/>
    <property type="match status" value="1"/>
</dbReference>
<dbReference type="AlphaFoldDB" id="A0AAV6FWV4"/>
<dbReference type="FunFam" id="3.10.10.10:FF:000002">
    <property type="entry name" value="Retrovirus-related Pol polyprotein from transposon 17.6-like protein"/>
    <property type="match status" value="1"/>
</dbReference>
<dbReference type="Pfam" id="PF00078">
    <property type="entry name" value="RVT_1"/>
    <property type="match status" value="1"/>
</dbReference>
<feature type="domain" description="Reverse transcriptase" evidence="4">
    <location>
        <begin position="264"/>
        <end position="334"/>
    </location>
</feature>
<dbReference type="Proteomes" id="UP000823561">
    <property type="component" value="Chromosome 19"/>
</dbReference>
<dbReference type="EMBL" id="JADWDJ010000019">
    <property type="protein sequence ID" value="KAG5265670.1"/>
    <property type="molecule type" value="Genomic_DNA"/>
</dbReference>
<dbReference type="InterPro" id="IPR000477">
    <property type="entry name" value="RT_dom"/>
</dbReference>
<evidence type="ECO:0000313" key="7">
    <source>
        <dbReference type="Proteomes" id="UP000823561"/>
    </source>
</evidence>
<keyword evidence="3" id="KW-0511">Multifunctional enzyme</keyword>
<evidence type="ECO:0000256" key="1">
    <source>
        <dbReference type="ARBA" id="ARBA00010879"/>
    </source>
</evidence>
<dbReference type="GO" id="GO:0004523">
    <property type="term" value="F:RNA-DNA hybrid ribonuclease activity"/>
    <property type="evidence" value="ECO:0007669"/>
    <property type="project" value="UniProtKB-EC"/>
</dbReference>
<dbReference type="Gene3D" id="3.30.70.270">
    <property type="match status" value="3"/>
</dbReference>
<dbReference type="EC" id="3.1.26.4" evidence="2"/>
<dbReference type="InterPro" id="IPR041577">
    <property type="entry name" value="RT_RNaseH_2"/>
</dbReference>
<dbReference type="Gene3D" id="3.10.10.10">
    <property type="entry name" value="HIV Type 1 Reverse Transcriptase, subunit A, domain 1"/>
    <property type="match status" value="1"/>
</dbReference>